<dbReference type="PRINTS" id="PR00120">
    <property type="entry name" value="HATPASE"/>
</dbReference>
<keyword evidence="9" id="KW-1185">Reference proteome</keyword>
<dbReference type="SUPFAM" id="SSF81653">
    <property type="entry name" value="Calcium ATPase, transduction domain A"/>
    <property type="match status" value="1"/>
</dbReference>
<feature type="transmembrane region" description="Helical" evidence="6">
    <location>
        <begin position="59"/>
        <end position="78"/>
    </location>
</feature>
<feature type="transmembrane region" description="Helical" evidence="6">
    <location>
        <begin position="736"/>
        <end position="757"/>
    </location>
</feature>
<keyword evidence="5 6" id="KW-0472">Membrane</keyword>
<dbReference type="Gene3D" id="3.40.1110.10">
    <property type="entry name" value="Calcium-transporting ATPase, cytoplasmic domain N"/>
    <property type="match status" value="1"/>
</dbReference>
<dbReference type="InterPro" id="IPR023298">
    <property type="entry name" value="ATPase_P-typ_TM_dom_sf"/>
</dbReference>
<evidence type="ECO:0000256" key="6">
    <source>
        <dbReference type="SAM" id="Phobius"/>
    </source>
</evidence>
<dbReference type="SUPFAM" id="SSF56784">
    <property type="entry name" value="HAD-like"/>
    <property type="match status" value="1"/>
</dbReference>
<dbReference type="Gene3D" id="1.20.1110.10">
    <property type="entry name" value="Calcium-transporting ATPase, transmembrane domain"/>
    <property type="match status" value="1"/>
</dbReference>
<evidence type="ECO:0000256" key="5">
    <source>
        <dbReference type="ARBA" id="ARBA00023136"/>
    </source>
</evidence>
<sequence>MTHIDAGAELDPVHPVALPATRPAGLTAAEVTERLARGQVNDVPVRSSRSLGEIVRANVFTRFNAIIGVLWLVMLFVAPIQDSLFGFVILANTGIGIVQEWRAKQTLDSLAVIGEARPTVRRDGTAVEVATNEIVLDDLIETGPGDKIVVDGVCREADGLEIDESLLTGEADPVVKRPGDQVMSGSFVVAGGGAFQATKVGREAYAAQLAEDASRFTLVHSELRSGISTILKYVTWMMVPAAIGLVVTQLVVKNNDLKDAIARTVGGIVPMVPEGLVLLTSVAFAIGVIRLGRKQCLVQELPAIEGLARVDTVCLDKTGTLTEGGMDVTELRTLDGYDETYVRRVLGALGESDPRPNASLQAIIDAYPDSEEWRCVESLPFSSARKYSGAAFSEGDGEASTWLLGAPDVLLAQGDPALAETERLNEQGLRVLLLARATRDLDDPEPARGARPTALVVLEQRLRPDAADTLRYFADQNVRAKVISGDNAVSVGAVAAKLGLSGTTVDARRLPADPRGMAEALDEGTVFGRVTPQQKRDMVGALQSHGHTVAMTGDGVNDVLALKDADIGVSMGSGSEATRAVAQIVLLNNSFATLPSVVAEGRRVIGNITRVATLFLVKTVYSVLLAVLVVCWQVEYPFLPRHLTLLSTLTIGVPAFFLALAPNKERARPHFVRTVMRYSVPGGVVAGVATFVTYLIARHHYTGPGALDAETSAATLTLFLISMWVLAIIARPYTWWRVALVASMGVAFLFVLVVPALQSFFALKLVGVAMPWTAVGVAVVAAAALEFLWKWVDRRFAV</sequence>
<feature type="transmembrane region" description="Helical" evidence="6">
    <location>
        <begin position="84"/>
        <end position="101"/>
    </location>
</feature>
<dbReference type="InterPro" id="IPR059000">
    <property type="entry name" value="ATPase_P-type_domA"/>
</dbReference>
<feature type="transmembrane region" description="Helical" evidence="6">
    <location>
        <begin position="611"/>
        <end position="630"/>
    </location>
</feature>
<dbReference type="OrthoDB" id="9814270at2"/>
<dbReference type="GO" id="GO:0005886">
    <property type="term" value="C:plasma membrane"/>
    <property type="evidence" value="ECO:0007669"/>
    <property type="project" value="UniProtKB-SubCell"/>
</dbReference>
<dbReference type="Pfam" id="PF00122">
    <property type="entry name" value="E1-E2_ATPase"/>
    <property type="match status" value="1"/>
</dbReference>
<comment type="caution">
    <text evidence="8">The sequence shown here is derived from an EMBL/GenBank/DDBJ whole genome shotgun (WGS) entry which is preliminary data.</text>
</comment>
<evidence type="ECO:0000256" key="3">
    <source>
        <dbReference type="ARBA" id="ARBA00022967"/>
    </source>
</evidence>
<dbReference type="Pfam" id="PF00702">
    <property type="entry name" value="Hydrolase"/>
    <property type="match status" value="1"/>
</dbReference>
<feature type="transmembrane region" description="Helical" evidence="6">
    <location>
        <begin position="272"/>
        <end position="291"/>
    </location>
</feature>
<feature type="transmembrane region" description="Helical" evidence="6">
    <location>
        <begin position="642"/>
        <end position="663"/>
    </location>
</feature>
<evidence type="ECO:0000259" key="7">
    <source>
        <dbReference type="Pfam" id="PF00122"/>
    </source>
</evidence>
<dbReference type="PANTHER" id="PTHR42861">
    <property type="entry name" value="CALCIUM-TRANSPORTING ATPASE"/>
    <property type="match status" value="1"/>
</dbReference>
<dbReference type="SFLD" id="SFLDG00002">
    <property type="entry name" value="C1.7:_P-type_atpase_like"/>
    <property type="match status" value="1"/>
</dbReference>
<dbReference type="Gene3D" id="2.70.150.10">
    <property type="entry name" value="Calcium-transporting ATPase, cytoplasmic transduction domain A"/>
    <property type="match status" value="1"/>
</dbReference>
<gene>
    <name evidence="8" type="ORF">BEK98_15610</name>
</gene>
<keyword evidence="4 6" id="KW-1133">Transmembrane helix</keyword>
<dbReference type="InterPro" id="IPR001757">
    <property type="entry name" value="P_typ_ATPase"/>
</dbReference>
<feature type="domain" description="P-type ATPase A" evidence="7">
    <location>
        <begin position="119"/>
        <end position="212"/>
    </location>
</feature>
<keyword evidence="3" id="KW-1278">Translocase</keyword>
<feature type="transmembrane region" description="Helical" evidence="6">
    <location>
        <begin position="769"/>
        <end position="789"/>
    </location>
</feature>
<feature type="transmembrane region" description="Helical" evidence="6">
    <location>
        <begin position="675"/>
        <end position="697"/>
    </location>
</feature>
<dbReference type="Gene3D" id="3.40.50.1000">
    <property type="entry name" value="HAD superfamily/HAD-like"/>
    <property type="match status" value="1"/>
</dbReference>
<reference evidence="8 9" key="1">
    <citation type="submission" date="2016-07" db="EMBL/GenBank/DDBJ databases">
        <title>Draft genome of Streptomyces diastatochromogenes.</title>
        <authorList>
            <person name="Podduturi R."/>
            <person name="Lukassen M.B."/>
            <person name="Clausen N."/>
            <person name="Nielsen J.L."/>
            <person name="Jorgensen N.O."/>
        </authorList>
    </citation>
    <scope>NUCLEOTIDE SEQUENCE [LARGE SCALE GENOMIC DNA]</scope>
    <source>
        <strain evidence="8 9">DSM 40608</strain>
    </source>
</reference>
<keyword evidence="2 6" id="KW-0812">Transmembrane</keyword>
<dbReference type="InterPro" id="IPR023299">
    <property type="entry name" value="ATPase_P-typ_cyto_dom_N"/>
</dbReference>
<dbReference type="GO" id="GO:0005524">
    <property type="term" value="F:ATP binding"/>
    <property type="evidence" value="ECO:0007669"/>
    <property type="project" value="InterPro"/>
</dbReference>
<feature type="transmembrane region" description="Helical" evidence="6">
    <location>
        <begin position="233"/>
        <end position="252"/>
    </location>
</feature>
<evidence type="ECO:0000313" key="9">
    <source>
        <dbReference type="Proteomes" id="UP000215483"/>
    </source>
</evidence>
<dbReference type="PROSITE" id="PS00154">
    <property type="entry name" value="ATPASE_E1_E2"/>
    <property type="match status" value="1"/>
</dbReference>
<dbReference type="InterPro" id="IPR036412">
    <property type="entry name" value="HAD-like_sf"/>
</dbReference>
<dbReference type="NCBIfam" id="TIGR01494">
    <property type="entry name" value="ATPase_P-type"/>
    <property type="match status" value="2"/>
</dbReference>
<name>A0A233SIU5_STRDA</name>
<dbReference type="RefSeq" id="WP_094217176.1">
    <property type="nucleotide sequence ID" value="NZ_MCGQ01000013.1"/>
</dbReference>
<dbReference type="InterPro" id="IPR018303">
    <property type="entry name" value="ATPase_P-typ_P_site"/>
</dbReference>
<dbReference type="SFLD" id="SFLDS00003">
    <property type="entry name" value="Haloacid_Dehalogenase"/>
    <property type="match status" value="1"/>
</dbReference>
<organism evidence="8 9">
    <name type="scientific">Streptomyces diastatochromogenes</name>
    <dbReference type="NCBI Taxonomy" id="42236"/>
    <lineage>
        <taxon>Bacteria</taxon>
        <taxon>Bacillati</taxon>
        <taxon>Actinomycetota</taxon>
        <taxon>Actinomycetes</taxon>
        <taxon>Kitasatosporales</taxon>
        <taxon>Streptomycetaceae</taxon>
        <taxon>Streptomyces</taxon>
    </lineage>
</organism>
<evidence type="ECO:0000256" key="1">
    <source>
        <dbReference type="ARBA" id="ARBA00004651"/>
    </source>
</evidence>
<accession>A0A233SIU5</accession>
<dbReference type="EMBL" id="MCGQ01000013">
    <property type="protein sequence ID" value="OXY95572.1"/>
    <property type="molecule type" value="Genomic_DNA"/>
</dbReference>
<dbReference type="InterPro" id="IPR023214">
    <property type="entry name" value="HAD_sf"/>
</dbReference>
<dbReference type="GO" id="GO:0016887">
    <property type="term" value="F:ATP hydrolysis activity"/>
    <property type="evidence" value="ECO:0007669"/>
    <property type="project" value="InterPro"/>
</dbReference>
<dbReference type="SUPFAM" id="SSF81665">
    <property type="entry name" value="Calcium ATPase, transmembrane domain M"/>
    <property type="match status" value="1"/>
</dbReference>
<dbReference type="InterPro" id="IPR008250">
    <property type="entry name" value="ATPase_P-typ_transduc_dom_A_sf"/>
</dbReference>
<dbReference type="Proteomes" id="UP000215483">
    <property type="component" value="Unassembled WGS sequence"/>
</dbReference>
<evidence type="ECO:0000313" key="8">
    <source>
        <dbReference type="EMBL" id="OXY95572.1"/>
    </source>
</evidence>
<feature type="transmembrane region" description="Helical" evidence="6">
    <location>
        <begin position="709"/>
        <end position="729"/>
    </location>
</feature>
<dbReference type="PRINTS" id="PR00119">
    <property type="entry name" value="CATATPASE"/>
</dbReference>
<dbReference type="SFLD" id="SFLDF00027">
    <property type="entry name" value="p-type_atpase"/>
    <property type="match status" value="1"/>
</dbReference>
<dbReference type="AlphaFoldDB" id="A0A233SIU5"/>
<evidence type="ECO:0000256" key="2">
    <source>
        <dbReference type="ARBA" id="ARBA00022692"/>
    </source>
</evidence>
<protein>
    <submittedName>
        <fullName evidence="8">Magnesium-transporting ATPase</fullName>
    </submittedName>
</protein>
<proteinExistence type="predicted"/>
<dbReference type="InterPro" id="IPR044492">
    <property type="entry name" value="P_typ_ATPase_HD_dom"/>
</dbReference>
<comment type="subcellular location">
    <subcellularLocation>
        <location evidence="1">Cell membrane</location>
        <topology evidence="1">Multi-pass membrane protein</topology>
    </subcellularLocation>
</comment>
<evidence type="ECO:0000256" key="4">
    <source>
        <dbReference type="ARBA" id="ARBA00022989"/>
    </source>
</evidence>